<dbReference type="GO" id="GO:0070628">
    <property type="term" value="F:proteasome binding"/>
    <property type="evidence" value="ECO:0007669"/>
    <property type="project" value="TreeGrafter"/>
</dbReference>
<dbReference type="GO" id="GO:0043130">
    <property type="term" value="F:ubiquitin binding"/>
    <property type="evidence" value="ECO:0007669"/>
    <property type="project" value="TreeGrafter"/>
</dbReference>
<dbReference type="EMBL" id="CAJVPJ010002654">
    <property type="protein sequence ID" value="CAG8626473.1"/>
    <property type="molecule type" value="Genomic_DNA"/>
</dbReference>
<feature type="domain" description="Ubiquitin-like" evidence="2">
    <location>
        <begin position="1"/>
        <end position="76"/>
    </location>
</feature>
<dbReference type="GO" id="GO:0031593">
    <property type="term" value="F:polyubiquitin modification-dependent protein binding"/>
    <property type="evidence" value="ECO:0007669"/>
    <property type="project" value="TreeGrafter"/>
</dbReference>
<dbReference type="InterPro" id="IPR029071">
    <property type="entry name" value="Ubiquitin-like_domsf"/>
</dbReference>
<evidence type="ECO:0000313" key="4">
    <source>
        <dbReference type="Proteomes" id="UP000789572"/>
    </source>
</evidence>
<reference evidence="3" key="1">
    <citation type="submission" date="2021-06" db="EMBL/GenBank/DDBJ databases">
        <authorList>
            <person name="Kallberg Y."/>
            <person name="Tangrot J."/>
            <person name="Rosling A."/>
        </authorList>
    </citation>
    <scope>NUCLEOTIDE SEQUENCE</scope>
    <source>
        <strain evidence="3">IA702</strain>
    </source>
</reference>
<dbReference type="SMART" id="SM00213">
    <property type="entry name" value="UBQ"/>
    <property type="match status" value="1"/>
</dbReference>
<dbReference type="GO" id="GO:0005829">
    <property type="term" value="C:cytosol"/>
    <property type="evidence" value="ECO:0007669"/>
    <property type="project" value="TreeGrafter"/>
</dbReference>
<protein>
    <submittedName>
        <fullName evidence="3">5694_t:CDS:1</fullName>
    </submittedName>
</protein>
<accession>A0A9N9D8L2</accession>
<dbReference type="PANTHER" id="PTHR10621">
    <property type="entry name" value="UV EXCISION REPAIR PROTEIN RAD23"/>
    <property type="match status" value="1"/>
</dbReference>
<organism evidence="3 4">
    <name type="scientific">Paraglomus occultum</name>
    <dbReference type="NCBI Taxonomy" id="144539"/>
    <lineage>
        <taxon>Eukaryota</taxon>
        <taxon>Fungi</taxon>
        <taxon>Fungi incertae sedis</taxon>
        <taxon>Mucoromycota</taxon>
        <taxon>Glomeromycotina</taxon>
        <taxon>Glomeromycetes</taxon>
        <taxon>Paraglomerales</taxon>
        <taxon>Paraglomeraceae</taxon>
        <taxon>Paraglomus</taxon>
    </lineage>
</organism>
<comment type="caution">
    <text evidence="3">The sequence shown here is derived from an EMBL/GenBank/DDBJ whole genome shotgun (WGS) entry which is preliminary data.</text>
</comment>
<dbReference type="InterPro" id="IPR019956">
    <property type="entry name" value="Ubiquitin_dom"/>
</dbReference>
<dbReference type="PROSITE" id="PS50053">
    <property type="entry name" value="UBIQUITIN_2"/>
    <property type="match status" value="1"/>
</dbReference>
<proteinExistence type="predicted"/>
<keyword evidence="4" id="KW-1185">Reference proteome</keyword>
<dbReference type="PANTHER" id="PTHR10621:SF0">
    <property type="entry name" value="UV EXCISION REPAIR PROTEIN RAD23"/>
    <property type="match status" value="1"/>
</dbReference>
<dbReference type="InterPro" id="IPR000626">
    <property type="entry name" value="Ubiquitin-like_dom"/>
</dbReference>
<dbReference type="OrthoDB" id="419317at2759"/>
<feature type="region of interest" description="Disordered" evidence="1">
    <location>
        <begin position="75"/>
        <end position="97"/>
    </location>
</feature>
<dbReference type="AlphaFoldDB" id="A0A9N9D8L2"/>
<feature type="non-terminal residue" evidence="3">
    <location>
        <position position="1"/>
    </location>
</feature>
<dbReference type="SUPFAM" id="SSF54236">
    <property type="entry name" value="Ubiquitin-like"/>
    <property type="match status" value="1"/>
</dbReference>
<gene>
    <name evidence="3" type="ORF">POCULU_LOCUS8672</name>
</gene>
<name>A0A9N9D8L2_9GLOM</name>
<dbReference type="GO" id="GO:0043161">
    <property type="term" value="P:proteasome-mediated ubiquitin-dependent protein catabolic process"/>
    <property type="evidence" value="ECO:0007669"/>
    <property type="project" value="TreeGrafter"/>
</dbReference>
<sequence length="97" mass="10607">MKLTLKTLQQKQFQLDVEPEDKVIDVKRKIEESQGHAISLQKLIFSGKILADEKPLSEYNITEKDFVVVMVSKVSKAPSGSTSSSKASSTPAASSPQ</sequence>
<dbReference type="Gene3D" id="3.10.20.90">
    <property type="entry name" value="Phosphatidylinositol 3-kinase Catalytic Subunit, Chain A, domain 1"/>
    <property type="match status" value="1"/>
</dbReference>
<evidence type="ECO:0000259" key="2">
    <source>
        <dbReference type="PROSITE" id="PS50053"/>
    </source>
</evidence>
<dbReference type="PRINTS" id="PR00348">
    <property type="entry name" value="UBIQUITIN"/>
</dbReference>
<dbReference type="Pfam" id="PF00240">
    <property type="entry name" value="ubiquitin"/>
    <property type="match status" value="1"/>
</dbReference>
<dbReference type="GO" id="GO:0005654">
    <property type="term" value="C:nucleoplasm"/>
    <property type="evidence" value="ECO:0007669"/>
    <property type="project" value="TreeGrafter"/>
</dbReference>
<evidence type="ECO:0000256" key="1">
    <source>
        <dbReference type="SAM" id="MobiDB-lite"/>
    </source>
</evidence>
<dbReference type="CDD" id="cd01805">
    <property type="entry name" value="Ubl_Rad23"/>
    <property type="match status" value="1"/>
</dbReference>
<dbReference type="FunFam" id="3.10.20.90:FF:000254">
    <property type="entry name" value="UV excision repair protein Rad23"/>
    <property type="match status" value="1"/>
</dbReference>
<dbReference type="Proteomes" id="UP000789572">
    <property type="component" value="Unassembled WGS sequence"/>
</dbReference>
<evidence type="ECO:0000313" key="3">
    <source>
        <dbReference type="EMBL" id="CAG8626473.1"/>
    </source>
</evidence>